<dbReference type="PANTHER" id="PTHR20854">
    <property type="entry name" value="INOSITOL MONOPHOSPHATASE"/>
    <property type="match status" value="1"/>
</dbReference>
<dbReference type="Gene3D" id="3.40.190.80">
    <property type="match status" value="1"/>
</dbReference>
<dbReference type="InterPro" id="IPR020583">
    <property type="entry name" value="Inositol_monoP_metal-BS"/>
</dbReference>
<evidence type="ECO:0000313" key="5">
    <source>
        <dbReference type="EMBL" id="GAA3284226.1"/>
    </source>
</evidence>
<reference evidence="6" key="1">
    <citation type="journal article" date="2019" name="Int. J. Syst. Evol. Microbiol.">
        <title>The Global Catalogue of Microorganisms (GCM) 10K type strain sequencing project: providing services to taxonomists for standard genome sequencing and annotation.</title>
        <authorList>
            <consortium name="The Broad Institute Genomics Platform"/>
            <consortium name="The Broad Institute Genome Sequencing Center for Infectious Disease"/>
            <person name="Wu L."/>
            <person name="Ma J."/>
        </authorList>
    </citation>
    <scope>NUCLEOTIDE SEQUENCE [LARGE SCALE GENOMIC DNA]</scope>
    <source>
        <strain evidence="6">JCM 11483</strain>
    </source>
</reference>
<dbReference type="SUPFAM" id="SSF56655">
    <property type="entry name" value="Carbohydrate phosphatase"/>
    <property type="match status" value="1"/>
</dbReference>
<sequence>MAAEAAAAGAAVLAERDAVAPSGRVLRGDESGLETKSSEADLVTDFDRRSEQAVRAVIGRRRPQDAITGEEYGTSAPEQASGIRWSIDPLDGTTNFVRGIVYYGTSVAVQGPDGDWLAGVVHAPALDRLWWASRGAGAFTGRVSTARPGAGDGAGGVDDAGQPGVDRLSGPQGTRAAGLLSTGFGYDAARREQQVSAVVELLGGFGNLRRLGAAALDICMVADGTVEAYAEYGIQEHDWAAGALIAEEAGVPMRRPLAADGAAHPDWCIAGDLGVPHEQLRPTPRETAA</sequence>
<dbReference type="Proteomes" id="UP001501736">
    <property type="component" value="Unassembled WGS sequence"/>
</dbReference>
<comment type="caution">
    <text evidence="5">The sequence shown here is derived from an EMBL/GenBank/DDBJ whole genome shotgun (WGS) entry which is preliminary data.</text>
</comment>
<keyword evidence="3" id="KW-0460">Magnesium</keyword>
<keyword evidence="2" id="KW-0378">Hydrolase</keyword>
<dbReference type="InterPro" id="IPR000760">
    <property type="entry name" value="Inositol_monophosphatase-like"/>
</dbReference>
<feature type="region of interest" description="Disordered" evidence="4">
    <location>
        <begin position="147"/>
        <end position="172"/>
    </location>
</feature>
<evidence type="ECO:0000256" key="4">
    <source>
        <dbReference type="SAM" id="MobiDB-lite"/>
    </source>
</evidence>
<keyword evidence="6" id="KW-1185">Reference proteome</keyword>
<evidence type="ECO:0000256" key="2">
    <source>
        <dbReference type="ARBA" id="ARBA00022801"/>
    </source>
</evidence>
<dbReference type="Gene3D" id="3.30.540.10">
    <property type="entry name" value="Fructose-1,6-Bisphosphatase, subunit A, domain 1"/>
    <property type="match status" value="1"/>
</dbReference>
<proteinExistence type="predicted"/>
<evidence type="ECO:0000313" key="6">
    <source>
        <dbReference type="Proteomes" id="UP001501736"/>
    </source>
</evidence>
<organism evidence="5 6">
    <name type="scientific">Nesterenkonia halobia</name>
    <dbReference type="NCBI Taxonomy" id="37922"/>
    <lineage>
        <taxon>Bacteria</taxon>
        <taxon>Bacillati</taxon>
        <taxon>Actinomycetota</taxon>
        <taxon>Actinomycetes</taxon>
        <taxon>Micrococcales</taxon>
        <taxon>Micrococcaceae</taxon>
        <taxon>Nesterenkonia</taxon>
    </lineage>
</organism>
<gene>
    <name evidence="5" type="ORF">GCM10020260_14350</name>
</gene>
<accession>A0ABP6RJ94</accession>
<dbReference type="EMBL" id="BAAAYG010000005">
    <property type="protein sequence ID" value="GAA3284226.1"/>
    <property type="molecule type" value="Genomic_DNA"/>
</dbReference>
<dbReference type="PROSITE" id="PS00629">
    <property type="entry name" value="IMP_1"/>
    <property type="match status" value="1"/>
</dbReference>
<evidence type="ECO:0000256" key="1">
    <source>
        <dbReference type="ARBA" id="ARBA00022723"/>
    </source>
</evidence>
<evidence type="ECO:0000256" key="3">
    <source>
        <dbReference type="ARBA" id="ARBA00022842"/>
    </source>
</evidence>
<dbReference type="Pfam" id="PF00459">
    <property type="entry name" value="Inositol_P"/>
    <property type="match status" value="1"/>
</dbReference>
<dbReference type="PANTHER" id="PTHR20854:SF4">
    <property type="entry name" value="INOSITOL-1-MONOPHOSPHATASE-RELATED"/>
    <property type="match status" value="1"/>
</dbReference>
<dbReference type="PRINTS" id="PR00377">
    <property type="entry name" value="IMPHPHTASES"/>
</dbReference>
<name>A0ABP6RJ94_9MICC</name>
<protein>
    <submittedName>
        <fullName evidence="5">Inositol monophosphatase family protein</fullName>
    </submittedName>
</protein>
<keyword evidence="1" id="KW-0479">Metal-binding</keyword>